<dbReference type="InterPro" id="IPR000210">
    <property type="entry name" value="BTB/POZ_dom"/>
</dbReference>
<feature type="domain" description="BTB" evidence="3">
    <location>
        <begin position="9"/>
        <end position="83"/>
    </location>
</feature>
<dbReference type="EMBL" id="OV696686">
    <property type="protein sequence ID" value="CAH1233477.1"/>
    <property type="molecule type" value="Genomic_DNA"/>
</dbReference>
<gene>
    <name evidence="4" type="primary">Hypp759</name>
    <name evidence="4" type="ORF">BLAG_LOCUS2231</name>
</gene>
<evidence type="ECO:0000256" key="2">
    <source>
        <dbReference type="ARBA" id="ARBA00022737"/>
    </source>
</evidence>
<dbReference type="InterPro" id="IPR011333">
    <property type="entry name" value="SKP1/BTB/POZ_sf"/>
</dbReference>
<dbReference type="Proteomes" id="UP000838412">
    <property type="component" value="Chromosome 1"/>
</dbReference>
<evidence type="ECO:0000313" key="4">
    <source>
        <dbReference type="EMBL" id="CAH1233477.1"/>
    </source>
</evidence>
<keyword evidence="5" id="KW-1185">Reference proteome</keyword>
<name>A0A8J9YRD0_BRALA</name>
<sequence>MCVLKKNNFDSVLKVEIVDSRGQTVRCRKSLLYGQSEFFREKFAKQAIQTEEKTVVTLGEGIRAEDLRSLLEMLKKGRVSSDISKVFRVASVAKKLRFQTALALCRERVLLELGENNCASIARTAHLLNLPDLENAALEFAPNNVNWK</sequence>
<reference evidence="4" key="1">
    <citation type="submission" date="2022-01" db="EMBL/GenBank/DDBJ databases">
        <authorList>
            <person name="Braso-Vives M."/>
        </authorList>
    </citation>
    <scope>NUCLEOTIDE SEQUENCE</scope>
</reference>
<evidence type="ECO:0000256" key="1">
    <source>
        <dbReference type="ARBA" id="ARBA00022441"/>
    </source>
</evidence>
<dbReference type="Pfam" id="PF00651">
    <property type="entry name" value="BTB"/>
    <property type="match status" value="1"/>
</dbReference>
<accession>A0A8J9YRD0</accession>
<protein>
    <submittedName>
        <fullName evidence="4">Hypp759 protein</fullName>
    </submittedName>
</protein>
<dbReference type="OrthoDB" id="10020649at2759"/>
<dbReference type="SUPFAM" id="SSF54695">
    <property type="entry name" value="POZ domain"/>
    <property type="match status" value="1"/>
</dbReference>
<keyword evidence="2" id="KW-0677">Repeat</keyword>
<proteinExistence type="predicted"/>
<dbReference type="AlphaFoldDB" id="A0A8J9YRD0"/>
<dbReference type="PROSITE" id="PS50097">
    <property type="entry name" value="BTB"/>
    <property type="match status" value="1"/>
</dbReference>
<dbReference type="PANTHER" id="PTHR45632:SF3">
    <property type="entry name" value="KELCH-LIKE PROTEIN 32"/>
    <property type="match status" value="1"/>
</dbReference>
<keyword evidence="1" id="KW-0880">Kelch repeat</keyword>
<evidence type="ECO:0000313" key="5">
    <source>
        <dbReference type="Proteomes" id="UP000838412"/>
    </source>
</evidence>
<dbReference type="PANTHER" id="PTHR45632">
    <property type="entry name" value="LD33804P"/>
    <property type="match status" value="1"/>
</dbReference>
<dbReference type="Gene3D" id="3.30.710.10">
    <property type="entry name" value="Potassium Channel Kv1.1, Chain A"/>
    <property type="match status" value="1"/>
</dbReference>
<organism evidence="4 5">
    <name type="scientific">Branchiostoma lanceolatum</name>
    <name type="common">Common lancelet</name>
    <name type="synonym">Amphioxus lanceolatum</name>
    <dbReference type="NCBI Taxonomy" id="7740"/>
    <lineage>
        <taxon>Eukaryota</taxon>
        <taxon>Metazoa</taxon>
        <taxon>Chordata</taxon>
        <taxon>Cephalochordata</taxon>
        <taxon>Leptocardii</taxon>
        <taxon>Amphioxiformes</taxon>
        <taxon>Branchiostomatidae</taxon>
        <taxon>Branchiostoma</taxon>
    </lineage>
</organism>
<evidence type="ECO:0000259" key="3">
    <source>
        <dbReference type="PROSITE" id="PS50097"/>
    </source>
</evidence>